<reference evidence="12 13" key="1">
    <citation type="submission" date="2024-09" db="EMBL/GenBank/DDBJ databases">
        <title>Rethinking Asexuality: The Enigmatic Case of Functional Sexual Genes in Lepraria (Stereocaulaceae).</title>
        <authorList>
            <person name="Doellman M."/>
            <person name="Sun Y."/>
            <person name="Barcenas-Pena A."/>
            <person name="Lumbsch H.T."/>
            <person name="Grewe F."/>
        </authorList>
    </citation>
    <scope>NUCLEOTIDE SEQUENCE [LARGE SCALE GENOMIC DNA]</scope>
    <source>
        <strain evidence="12 13">Mercado 3170</strain>
    </source>
</reference>
<organism evidence="12 13">
    <name type="scientific">Stereocaulon virgatum</name>
    <dbReference type="NCBI Taxonomy" id="373712"/>
    <lineage>
        <taxon>Eukaryota</taxon>
        <taxon>Fungi</taxon>
        <taxon>Dikarya</taxon>
        <taxon>Ascomycota</taxon>
        <taxon>Pezizomycotina</taxon>
        <taxon>Lecanoromycetes</taxon>
        <taxon>OSLEUM clade</taxon>
        <taxon>Lecanoromycetidae</taxon>
        <taxon>Lecanorales</taxon>
        <taxon>Lecanorineae</taxon>
        <taxon>Stereocaulaceae</taxon>
        <taxon>Stereocaulon</taxon>
    </lineage>
</organism>
<evidence type="ECO:0000256" key="6">
    <source>
        <dbReference type="ARBA" id="ARBA00022726"/>
    </source>
</evidence>
<keyword evidence="10" id="KW-0460">Magnesium</keyword>
<dbReference type="CDD" id="cd01168">
    <property type="entry name" value="adenosine_kinase"/>
    <property type="match status" value="1"/>
</dbReference>
<dbReference type="InterPro" id="IPR011611">
    <property type="entry name" value="PfkB_dom"/>
</dbReference>
<keyword evidence="6 10" id="KW-0660">Purine salvage</keyword>
<evidence type="ECO:0000256" key="5">
    <source>
        <dbReference type="ARBA" id="ARBA00022679"/>
    </source>
</evidence>
<gene>
    <name evidence="12" type="ORF">N7G274_008762</name>
</gene>
<dbReference type="Gene3D" id="3.40.1190.20">
    <property type="match status" value="1"/>
</dbReference>
<protein>
    <recommendedName>
        <fullName evidence="4 10">Adenosine kinase</fullName>
        <shortName evidence="10">AK</shortName>
        <ecNumber evidence="4 10">2.7.1.20</ecNumber>
    </recommendedName>
    <alternativeName>
        <fullName evidence="10">Adenosine 5'-phosphotransferase</fullName>
    </alternativeName>
</protein>
<dbReference type="PROSITE" id="PS00584">
    <property type="entry name" value="PFKB_KINASES_2"/>
    <property type="match status" value="1"/>
</dbReference>
<comment type="pathway">
    <text evidence="2 10">Purine metabolism; AMP biosynthesis via salvage pathway; AMP from adenosine: step 1/1.</text>
</comment>
<dbReference type="InterPro" id="IPR001805">
    <property type="entry name" value="Adenokinase"/>
</dbReference>
<accession>A0ABR4A504</accession>
<comment type="caution">
    <text evidence="12">The sequence shown here is derived from an EMBL/GenBank/DDBJ whole genome shotgun (WGS) entry which is preliminary data.</text>
</comment>
<keyword evidence="8 10" id="KW-0418">Kinase</keyword>
<dbReference type="PRINTS" id="PR00989">
    <property type="entry name" value="ADENOKINASE"/>
</dbReference>
<evidence type="ECO:0000313" key="12">
    <source>
        <dbReference type="EMBL" id="KAL2038423.1"/>
    </source>
</evidence>
<evidence type="ECO:0000256" key="10">
    <source>
        <dbReference type="RuleBase" id="RU368116"/>
    </source>
</evidence>
<keyword evidence="7 10" id="KW-0547">Nucleotide-binding</keyword>
<evidence type="ECO:0000259" key="11">
    <source>
        <dbReference type="Pfam" id="PF00294"/>
    </source>
</evidence>
<keyword evidence="9 10" id="KW-0067">ATP-binding</keyword>
<dbReference type="EC" id="2.7.1.20" evidence="4 10"/>
<dbReference type="PANTHER" id="PTHR45769:SF3">
    <property type="entry name" value="ADENOSINE KINASE"/>
    <property type="match status" value="1"/>
</dbReference>
<dbReference type="InterPro" id="IPR002173">
    <property type="entry name" value="Carboh/pur_kinase_PfkB_CS"/>
</dbReference>
<evidence type="ECO:0000256" key="9">
    <source>
        <dbReference type="ARBA" id="ARBA00022840"/>
    </source>
</evidence>
<comment type="function">
    <text evidence="10">ATP dependent phosphorylation of adenosine and other related nucleoside analogs to monophosphate derivatives.</text>
</comment>
<feature type="domain" description="Carbohydrate kinase PfkB" evidence="11">
    <location>
        <begin position="27"/>
        <end position="341"/>
    </location>
</feature>
<proteinExistence type="inferred from homology"/>
<keyword evidence="13" id="KW-1185">Reference proteome</keyword>
<evidence type="ECO:0000256" key="1">
    <source>
        <dbReference type="ARBA" id="ARBA00001946"/>
    </source>
</evidence>
<comment type="catalytic activity">
    <reaction evidence="10">
        <text>adenosine + ATP = AMP + ADP + H(+)</text>
        <dbReference type="Rhea" id="RHEA:20824"/>
        <dbReference type="ChEBI" id="CHEBI:15378"/>
        <dbReference type="ChEBI" id="CHEBI:16335"/>
        <dbReference type="ChEBI" id="CHEBI:30616"/>
        <dbReference type="ChEBI" id="CHEBI:456215"/>
        <dbReference type="ChEBI" id="CHEBI:456216"/>
        <dbReference type="EC" id="2.7.1.20"/>
    </reaction>
</comment>
<evidence type="ECO:0000256" key="3">
    <source>
        <dbReference type="ARBA" id="ARBA00010688"/>
    </source>
</evidence>
<dbReference type="PANTHER" id="PTHR45769">
    <property type="entry name" value="ADENOSINE KINASE"/>
    <property type="match status" value="1"/>
</dbReference>
<name>A0ABR4A504_9LECA</name>
<evidence type="ECO:0000313" key="13">
    <source>
        <dbReference type="Proteomes" id="UP001590950"/>
    </source>
</evidence>
<evidence type="ECO:0000256" key="2">
    <source>
        <dbReference type="ARBA" id="ARBA00004801"/>
    </source>
</evidence>
<dbReference type="SUPFAM" id="SSF53613">
    <property type="entry name" value="Ribokinase-like"/>
    <property type="match status" value="1"/>
</dbReference>
<evidence type="ECO:0000256" key="7">
    <source>
        <dbReference type="ARBA" id="ARBA00022741"/>
    </source>
</evidence>
<dbReference type="Proteomes" id="UP001590950">
    <property type="component" value="Unassembled WGS sequence"/>
</dbReference>
<evidence type="ECO:0000256" key="8">
    <source>
        <dbReference type="ARBA" id="ARBA00022777"/>
    </source>
</evidence>
<dbReference type="Gene3D" id="3.30.1110.10">
    <property type="match status" value="1"/>
</dbReference>
<sequence length="349" mass="38411">MAPTQEYALLCLENPLLDIQGQGDEAMLEKYGLKRNDAILAEEKHMGIYEDLLQNRNAKLIAGGAAQNTARGAQYILPPHSTIYIGCVGSDKYADTLRERNDAAGLRAEYLVSETHPTGRCGVIITGQDRSLVTDLAAANEYKLSHLKSPEIWKLVQQAQIYFVGGFHLTVCVPAILALAEEAAKTDKIFIMGLSAPFIPLFFKEPLMQCSKYWDYVIGNETEARSWAEGQGHETRDVKEIARMMAELPKENSKRKRVVVITQGTEGTVVAVQGEKDVKEFGIKEVSKQDICDTNGAGDAFAGGFVAGVVEGKPLEQCIDMGHWLASLSIKELGPQYPFPKQIYQPTSK</sequence>
<dbReference type="InterPro" id="IPR029056">
    <property type="entry name" value="Ribokinase-like"/>
</dbReference>
<evidence type="ECO:0000256" key="4">
    <source>
        <dbReference type="ARBA" id="ARBA00012119"/>
    </source>
</evidence>
<comment type="similarity">
    <text evidence="3 10">Belongs to the carbohydrate kinase PfkB family.</text>
</comment>
<dbReference type="Pfam" id="PF00294">
    <property type="entry name" value="PfkB"/>
    <property type="match status" value="1"/>
</dbReference>
<comment type="cofactor">
    <cofactor evidence="1 10">
        <name>Mg(2+)</name>
        <dbReference type="ChEBI" id="CHEBI:18420"/>
    </cofactor>
</comment>
<keyword evidence="5 10" id="KW-0808">Transferase</keyword>
<dbReference type="EMBL" id="JBEFKJ010000032">
    <property type="protein sequence ID" value="KAL2038423.1"/>
    <property type="molecule type" value="Genomic_DNA"/>
</dbReference>